<dbReference type="Pfam" id="PF08448">
    <property type="entry name" value="PAS_4"/>
    <property type="match status" value="1"/>
</dbReference>
<feature type="transmembrane region" description="Helical" evidence="2">
    <location>
        <begin position="131"/>
        <end position="149"/>
    </location>
</feature>
<dbReference type="RefSeq" id="WP_074211163.1">
    <property type="nucleotide sequence ID" value="NZ_BJOI01000005.1"/>
</dbReference>
<dbReference type="InterPro" id="IPR035965">
    <property type="entry name" value="PAS-like_dom_sf"/>
</dbReference>
<dbReference type="SMART" id="SM00086">
    <property type="entry name" value="PAC"/>
    <property type="match status" value="2"/>
</dbReference>
<feature type="transmembrane region" description="Helical" evidence="2">
    <location>
        <begin position="161"/>
        <end position="185"/>
    </location>
</feature>
<dbReference type="FunFam" id="3.30.70.270:FF:000001">
    <property type="entry name" value="Diguanylate cyclase domain protein"/>
    <property type="match status" value="1"/>
</dbReference>
<dbReference type="SMART" id="SM00052">
    <property type="entry name" value="EAL"/>
    <property type="match status" value="1"/>
</dbReference>
<dbReference type="Pfam" id="PF00990">
    <property type="entry name" value="GGDEF"/>
    <property type="match status" value="1"/>
</dbReference>
<dbReference type="InterPro" id="IPR000014">
    <property type="entry name" value="PAS"/>
</dbReference>
<feature type="domain" description="GGDEF" evidence="6">
    <location>
        <begin position="762"/>
        <end position="895"/>
    </location>
</feature>
<dbReference type="InterPro" id="IPR043128">
    <property type="entry name" value="Rev_trsase/Diguanyl_cyclase"/>
</dbReference>
<dbReference type="InterPro" id="IPR001633">
    <property type="entry name" value="EAL_dom"/>
</dbReference>
<dbReference type="Proteomes" id="UP000185024">
    <property type="component" value="Unassembled WGS sequence"/>
</dbReference>
<proteinExistence type="predicted"/>
<sequence>MPSNTRDLAAETLLLMVSATLLFMGGAGLLVGLVLPKMLLGPMLVPDASLAILLIGMSLLATLCHWPWLRWGAAGALLALTAYTLAHNSLDQGVGESLITGERRMTSLSTLFLLWVSACLGGGVGSSPWRLLWRITGVGLLLFGGFVLAQLWQSDELYQPLFSSSPIAVLVFIVLLGAALLVAGWRHRAARLSPGRLTVIVGLAGVLASSLAWLLLSMHQRDSIEKQASYLLDSVQLNAEQAMTEQLRLMQRMAERLEIVSADQGQSEGLFEQDAQNYFRDTLSLIEIALADDQGRVIWSQGRNEENGDWLLSQLSKPTVQSWLSIPFERPRLLVPDNQQRSMMLMAIPVSSQSQQLLAAIDLSTLLNNELRLALGPFQVSVSRGEQLLLTLHPSGFARANITYSSLVLASRLAGLPGGVNLTLRAYPGQHYNWYLLGVMPISVTVGGLVMSWLLAFSVGLAGASTARARELAAARHSLEESEQRYRSLFVHHPDAVFSLDKSGYFMTANTTCGKVIGFPLEEVVARHFSDFVEEHGRDYIKSYFKHVLQGGISRNEITITDSQSQRRILDLISLPITVNGSVEGVYGIAQDVTEKRRQQTRLRILERSVEASVNGVVIADASQPDVPIVYANQAFSTMTGYSQSEVIGQNCRFLQGPDSDPAMVAKLRCGIQEQRETQVTLCNYRKDGTPFWNDLYVSPVRDDQGHITHFVGVQHDISQHKAYEARLAYHATHDDLTRLPNRMQFEEKLHQRFAHAQESGERISVLFVDLDDFKPINDTLGHAVGDQVLIEVAKRLRAALRQADTVARLGGDEFVLLLTNIVDKGQVIDVAERLLPALAKPYCIAGHELYLTASVGIAMSQPDTPQPQSLIQQADMAMYKAKQQGRNAYAWFSHDINEVANERVSLRNDLQEAIDHQGFELHYQPLFNRHGRIDSVEALLRWPHPIKGYISPARFIPLAEATGQIMPISEWVLQRACKDMLKLQRSGLGELRVAVNLSPLQFHRDSFLATLRQTLLDTGLPAEQLALELTEGILMDNTDAAINILNELHTMQVSVSIDDFGTGYSSLSYLKHLPISTIKIDRSFISEITNSDGDSAIVQGVISMAHHLGLNVVAEGVETNEQHQRLLAYRCDLFQGFGLAKPMPLAELERLMAEQEVSTSTNS</sequence>
<keyword evidence="2" id="KW-1133">Transmembrane helix</keyword>
<feature type="transmembrane region" description="Helical" evidence="2">
    <location>
        <begin position="68"/>
        <end position="86"/>
    </location>
</feature>
<dbReference type="Gene3D" id="3.30.450.20">
    <property type="entry name" value="PAS domain"/>
    <property type="match status" value="2"/>
</dbReference>
<feature type="transmembrane region" description="Helical" evidence="2">
    <location>
        <begin position="12"/>
        <end position="35"/>
    </location>
</feature>
<dbReference type="PROSITE" id="PS50887">
    <property type="entry name" value="GGDEF"/>
    <property type="match status" value="1"/>
</dbReference>
<dbReference type="CDD" id="cd01949">
    <property type="entry name" value="GGDEF"/>
    <property type="match status" value="1"/>
</dbReference>
<dbReference type="GeneID" id="97275677"/>
<dbReference type="PROSITE" id="PS50112">
    <property type="entry name" value="PAS"/>
    <property type="match status" value="2"/>
</dbReference>
<feature type="domain" description="PAC" evidence="4">
    <location>
        <begin position="676"/>
        <end position="730"/>
    </location>
</feature>
<dbReference type="InterPro" id="IPR000700">
    <property type="entry name" value="PAS-assoc_C"/>
</dbReference>
<dbReference type="Gene3D" id="3.20.20.450">
    <property type="entry name" value="EAL domain"/>
    <property type="match status" value="1"/>
</dbReference>
<dbReference type="InterPro" id="IPR035919">
    <property type="entry name" value="EAL_sf"/>
</dbReference>
<feature type="transmembrane region" description="Helical" evidence="2">
    <location>
        <begin position="44"/>
        <end position="62"/>
    </location>
</feature>
<dbReference type="Pfam" id="PF13426">
    <property type="entry name" value="PAS_9"/>
    <property type="match status" value="1"/>
</dbReference>
<dbReference type="EMBL" id="FSQX01000001">
    <property type="protein sequence ID" value="SIN78880.1"/>
    <property type="molecule type" value="Genomic_DNA"/>
</dbReference>
<dbReference type="CDD" id="cd00130">
    <property type="entry name" value="PAS"/>
    <property type="match status" value="2"/>
</dbReference>
<reference evidence="7 8" key="1">
    <citation type="submission" date="2016-11" db="EMBL/GenBank/DDBJ databases">
        <authorList>
            <person name="Jaros S."/>
            <person name="Januszkiewicz K."/>
            <person name="Wedrychowicz H."/>
        </authorList>
    </citation>
    <scope>NUCLEOTIDE SEQUENCE [LARGE SCALE GENOMIC DNA]</scope>
    <source>
        <strain evidence="7 8">ACAM 239</strain>
    </source>
</reference>
<dbReference type="Gene3D" id="3.30.70.270">
    <property type="match status" value="1"/>
</dbReference>
<dbReference type="InterPro" id="IPR029787">
    <property type="entry name" value="Nucleotide_cyclase"/>
</dbReference>
<dbReference type="PANTHER" id="PTHR44757:SF2">
    <property type="entry name" value="BIOFILM ARCHITECTURE MAINTENANCE PROTEIN MBAA"/>
    <property type="match status" value="1"/>
</dbReference>
<dbReference type="PROSITE" id="PS50883">
    <property type="entry name" value="EAL"/>
    <property type="match status" value="1"/>
</dbReference>
<keyword evidence="2" id="KW-0812">Transmembrane</keyword>
<feature type="transmembrane region" description="Helical" evidence="2">
    <location>
        <begin position="107"/>
        <end position="125"/>
    </location>
</feature>
<dbReference type="GO" id="GO:0003824">
    <property type="term" value="F:catalytic activity"/>
    <property type="evidence" value="ECO:0007669"/>
    <property type="project" value="UniProtKB-ARBA"/>
</dbReference>
<evidence type="ECO:0000313" key="7">
    <source>
        <dbReference type="EMBL" id="SIN78880.1"/>
    </source>
</evidence>
<feature type="transmembrane region" description="Helical" evidence="2">
    <location>
        <begin position="197"/>
        <end position="216"/>
    </location>
</feature>
<dbReference type="InterPro" id="IPR000160">
    <property type="entry name" value="GGDEF_dom"/>
</dbReference>
<dbReference type="SMART" id="SM00267">
    <property type="entry name" value="GGDEF"/>
    <property type="match status" value="1"/>
</dbReference>
<feature type="domain" description="PAS" evidence="3">
    <location>
        <begin position="482"/>
        <end position="552"/>
    </location>
</feature>
<dbReference type="SMART" id="SM00091">
    <property type="entry name" value="PAS"/>
    <property type="match status" value="2"/>
</dbReference>
<dbReference type="PROSITE" id="PS50113">
    <property type="entry name" value="PAC"/>
    <property type="match status" value="1"/>
</dbReference>
<dbReference type="Pfam" id="PF00563">
    <property type="entry name" value="EAL"/>
    <property type="match status" value="1"/>
</dbReference>
<accession>A0A1N6D6E4</accession>
<gene>
    <name evidence="7" type="ORF">SAMN05878438_3535</name>
</gene>
<dbReference type="SUPFAM" id="SSF55073">
    <property type="entry name" value="Nucleotide cyclase"/>
    <property type="match status" value="1"/>
</dbReference>
<evidence type="ECO:0000313" key="8">
    <source>
        <dbReference type="Proteomes" id="UP000185024"/>
    </source>
</evidence>
<protein>
    <submittedName>
        <fullName evidence="7">PAS domain S-box-containing protein/diguanylate cyclase (GGDEF) domain-containing protein</fullName>
    </submittedName>
</protein>
<evidence type="ECO:0000259" key="5">
    <source>
        <dbReference type="PROSITE" id="PS50883"/>
    </source>
</evidence>
<dbReference type="AlphaFoldDB" id="A0A1N6D6E4"/>
<organism evidence="7 8">
    <name type="scientific">Vreelandella aquamarina</name>
    <dbReference type="NCBI Taxonomy" id="77097"/>
    <lineage>
        <taxon>Bacteria</taxon>
        <taxon>Pseudomonadati</taxon>
        <taxon>Pseudomonadota</taxon>
        <taxon>Gammaproteobacteria</taxon>
        <taxon>Oceanospirillales</taxon>
        <taxon>Halomonadaceae</taxon>
        <taxon>Vreelandella</taxon>
    </lineage>
</organism>
<keyword evidence="2" id="KW-0472">Membrane</keyword>
<dbReference type="PANTHER" id="PTHR44757">
    <property type="entry name" value="DIGUANYLATE CYCLASE DGCP"/>
    <property type="match status" value="1"/>
</dbReference>
<feature type="domain" description="PAS" evidence="3">
    <location>
        <begin position="602"/>
        <end position="675"/>
    </location>
</feature>
<feature type="domain" description="EAL" evidence="5">
    <location>
        <begin position="904"/>
        <end position="1157"/>
    </location>
</feature>
<evidence type="ECO:0000256" key="1">
    <source>
        <dbReference type="ARBA" id="ARBA00001946"/>
    </source>
</evidence>
<dbReference type="NCBIfam" id="TIGR00254">
    <property type="entry name" value="GGDEF"/>
    <property type="match status" value="1"/>
</dbReference>
<name>A0A1N6D6E4_9GAMM</name>
<dbReference type="SUPFAM" id="SSF141868">
    <property type="entry name" value="EAL domain-like"/>
    <property type="match status" value="1"/>
</dbReference>
<evidence type="ECO:0000259" key="6">
    <source>
        <dbReference type="PROSITE" id="PS50887"/>
    </source>
</evidence>
<dbReference type="InterPro" id="IPR052155">
    <property type="entry name" value="Biofilm_reg_signaling"/>
</dbReference>
<evidence type="ECO:0000259" key="4">
    <source>
        <dbReference type="PROSITE" id="PS50113"/>
    </source>
</evidence>
<evidence type="ECO:0000259" key="3">
    <source>
        <dbReference type="PROSITE" id="PS50112"/>
    </source>
</evidence>
<dbReference type="InterPro" id="IPR001610">
    <property type="entry name" value="PAC"/>
</dbReference>
<evidence type="ECO:0000256" key="2">
    <source>
        <dbReference type="SAM" id="Phobius"/>
    </source>
</evidence>
<comment type="cofactor">
    <cofactor evidence="1">
        <name>Mg(2+)</name>
        <dbReference type="ChEBI" id="CHEBI:18420"/>
    </cofactor>
</comment>
<dbReference type="SUPFAM" id="SSF55785">
    <property type="entry name" value="PYP-like sensor domain (PAS domain)"/>
    <property type="match status" value="2"/>
</dbReference>
<dbReference type="NCBIfam" id="TIGR00229">
    <property type="entry name" value="sensory_box"/>
    <property type="match status" value="2"/>
</dbReference>
<dbReference type="InterPro" id="IPR013656">
    <property type="entry name" value="PAS_4"/>
</dbReference>
<dbReference type="CDD" id="cd01948">
    <property type="entry name" value="EAL"/>
    <property type="match status" value="1"/>
</dbReference>